<evidence type="ECO:0000313" key="3">
    <source>
        <dbReference type="EMBL" id="MBF9143906.1"/>
    </source>
</evidence>
<accession>A0A931BM83</accession>
<dbReference type="AlphaFoldDB" id="A0A931BM83"/>
<sequence length="171" mass="18538">MEPRPQIEVPYIPADKAVDILAWAALALLWALTVWYLIQLPDIIPVHFNGAGQPDRYGEKGTLAVLALVTTALFAAMTAVTNAVSKYPHMMSFPFAITPANALRQYRGAIRVARGFRIGLMLVFLQLLYETGQVAAGQAAGLGEWSLPVSLVLMVGSPVLLYGWTVAKGQE</sequence>
<proteinExistence type="predicted"/>
<evidence type="ECO:0000256" key="1">
    <source>
        <dbReference type="SAM" id="Phobius"/>
    </source>
</evidence>
<dbReference type="Pfam" id="PF07853">
    <property type="entry name" value="DUF1648"/>
    <property type="match status" value="1"/>
</dbReference>
<feature type="transmembrane region" description="Helical" evidence="1">
    <location>
        <begin position="63"/>
        <end position="84"/>
    </location>
</feature>
<dbReference type="InterPro" id="IPR012867">
    <property type="entry name" value="DUF1648"/>
</dbReference>
<reference evidence="3 4" key="1">
    <citation type="submission" date="2020-11" db="EMBL/GenBank/DDBJ databases">
        <authorList>
            <person name="Kim M.K."/>
        </authorList>
    </citation>
    <scope>NUCLEOTIDE SEQUENCE [LARGE SCALE GENOMIC DNA]</scope>
    <source>
        <strain evidence="3 4">BT439</strain>
    </source>
</reference>
<evidence type="ECO:0000313" key="4">
    <source>
        <dbReference type="Proteomes" id="UP000645610"/>
    </source>
</evidence>
<protein>
    <submittedName>
        <fullName evidence="3">DUF1648 domain-containing protein</fullName>
    </submittedName>
</protein>
<feature type="transmembrane region" description="Helical" evidence="1">
    <location>
        <begin position="149"/>
        <end position="167"/>
    </location>
</feature>
<dbReference type="EMBL" id="JADQDP010000005">
    <property type="protein sequence ID" value="MBF9143906.1"/>
    <property type="molecule type" value="Genomic_DNA"/>
</dbReference>
<evidence type="ECO:0000259" key="2">
    <source>
        <dbReference type="Pfam" id="PF07853"/>
    </source>
</evidence>
<organism evidence="3 4">
    <name type="scientific">Hymenobacter properus</name>
    <dbReference type="NCBI Taxonomy" id="2791026"/>
    <lineage>
        <taxon>Bacteria</taxon>
        <taxon>Pseudomonadati</taxon>
        <taxon>Bacteroidota</taxon>
        <taxon>Cytophagia</taxon>
        <taxon>Cytophagales</taxon>
        <taxon>Hymenobacteraceae</taxon>
        <taxon>Hymenobacter</taxon>
    </lineage>
</organism>
<dbReference type="RefSeq" id="WP_196288265.1">
    <property type="nucleotide sequence ID" value="NZ_JADQDP010000005.1"/>
</dbReference>
<keyword evidence="4" id="KW-1185">Reference proteome</keyword>
<keyword evidence="1" id="KW-0812">Transmembrane</keyword>
<feature type="transmembrane region" description="Helical" evidence="1">
    <location>
        <begin position="20"/>
        <end position="38"/>
    </location>
</feature>
<dbReference type="Proteomes" id="UP000645610">
    <property type="component" value="Unassembled WGS sequence"/>
</dbReference>
<feature type="transmembrane region" description="Helical" evidence="1">
    <location>
        <begin position="112"/>
        <end position="129"/>
    </location>
</feature>
<name>A0A931BM83_9BACT</name>
<feature type="domain" description="DUF1648" evidence="2">
    <location>
        <begin position="26"/>
        <end position="70"/>
    </location>
</feature>
<keyword evidence="1" id="KW-0472">Membrane</keyword>
<keyword evidence="1" id="KW-1133">Transmembrane helix</keyword>
<comment type="caution">
    <text evidence="3">The sequence shown here is derived from an EMBL/GenBank/DDBJ whole genome shotgun (WGS) entry which is preliminary data.</text>
</comment>
<gene>
    <name evidence="3" type="ORF">I2I01_19830</name>
</gene>